<accession>A0A0B7JVH4</accession>
<sequence length="483" mass="53066">MSGAILDLYPEYAATEKLDLLRQSAYGYSYLDEQGHVYLDYGGAGLASRAQIQAHSAHLTGVTLGNPHSVNPTSRTSSELIDRTRAKILSFFNASPEEYAVVFTPNASGAARLVGESYPFRKHSKLVMTADNHNSIHGLRCFAHKNRATHVYVPMTKKDELRTNTKAVEDALPSLKERRLFKRSGPSLFAFPAQSNFSGVCHPLSWVKLAQDRGYDVLLDAAAYLPTKRLDFSVIKPEFTIVSWYKVMGFPTGVGSLIIRKDALARLQRPWFAGGTVKAASVSLPWQLMTTDESSLEDGTLNFWAIPDIHIGLDWLGEVGMDIISLRVQCLTGYLIRKLMSLHHADGRPMTRLYGPENTENRGGTVAFNLLDSNGQIFDNRIIAKESAAYGISLRTGCFCNPGVGETAFGVTKSALEPLKKVKGDLSMEEILEIIGLSSFGAIRVSLGIASTVKDVDLFLTFAEKVYKDRVNDTSGLEPRSGC</sequence>
<name>A0A0B7JVH4_BIOOC</name>
<dbReference type="InterPro" id="IPR000192">
    <property type="entry name" value="Aminotrans_V_dom"/>
</dbReference>
<dbReference type="SUPFAM" id="SSF53383">
    <property type="entry name" value="PLP-dependent transferases"/>
    <property type="match status" value="1"/>
</dbReference>
<dbReference type="Pfam" id="PF00266">
    <property type="entry name" value="Aminotran_5"/>
    <property type="match status" value="1"/>
</dbReference>
<dbReference type="Gene3D" id="3.40.640.10">
    <property type="entry name" value="Type I PLP-dependent aspartate aminotransferase-like (Major domain)"/>
    <property type="match status" value="1"/>
</dbReference>
<gene>
    <name evidence="2" type="ORF">BN869_000002556_1</name>
</gene>
<proteinExistence type="predicted"/>
<dbReference type="PANTHER" id="PTHR14237:SF19">
    <property type="entry name" value="MITOCHONDRIAL AMIDOXIME REDUCING COMPONENT 1"/>
    <property type="match status" value="1"/>
</dbReference>
<dbReference type="AlphaFoldDB" id="A0A0B7JVH4"/>
<feature type="domain" description="Aminotransferase class V" evidence="1">
    <location>
        <begin position="37"/>
        <end position="459"/>
    </location>
</feature>
<dbReference type="EMBL" id="CDPU01000005">
    <property type="protein sequence ID" value="CEO46501.1"/>
    <property type="molecule type" value="Genomic_DNA"/>
</dbReference>
<dbReference type="InterPro" id="IPR015421">
    <property type="entry name" value="PyrdxlP-dep_Trfase_major"/>
</dbReference>
<dbReference type="InterPro" id="IPR015424">
    <property type="entry name" value="PyrdxlP-dep_Trfase"/>
</dbReference>
<dbReference type="PANTHER" id="PTHR14237">
    <property type="entry name" value="MOLYBDOPTERIN COFACTOR SULFURASE MOSC"/>
    <property type="match status" value="1"/>
</dbReference>
<reference evidence="2" key="1">
    <citation type="submission" date="2015-01" db="EMBL/GenBank/DDBJ databases">
        <authorList>
            <person name="Durling Mikael"/>
        </authorList>
    </citation>
    <scope>NUCLEOTIDE SEQUENCE</scope>
</reference>
<protein>
    <recommendedName>
        <fullName evidence="1">Aminotransferase class V domain-containing protein</fullName>
    </recommendedName>
</protein>
<organism evidence="2">
    <name type="scientific">Bionectria ochroleuca</name>
    <name type="common">Gliocladium roseum</name>
    <dbReference type="NCBI Taxonomy" id="29856"/>
    <lineage>
        <taxon>Eukaryota</taxon>
        <taxon>Fungi</taxon>
        <taxon>Dikarya</taxon>
        <taxon>Ascomycota</taxon>
        <taxon>Pezizomycotina</taxon>
        <taxon>Sordariomycetes</taxon>
        <taxon>Hypocreomycetidae</taxon>
        <taxon>Hypocreales</taxon>
        <taxon>Bionectriaceae</taxon>
        <taxon>Clonostachys</taxon>
    </lineage>
</organism>
<evidence type="ECO:0000259" key="1">
    <source>
        <dbReference type="Pfam" id="PF00266"/>
    </source>
</evidence>
<dbReference type="InterPro" id="IPR015422">
    <property type="entry name" value="PyrdxlP-dep_Trfase_small"/>
</dbReference>
<evidence type="ECO:0000313" key="2">
    <source>
        <dbReference type="EMBL" id="CEO46501.1"/>
    </source>
</evidence>
<dbReference type="Gene3D" id="3.90.1150.10">
    <property type="entry name" value="Aspartate Aminotransferase, domain 1"/>
    <property type="match status" value="1"/>
</dbReference>